<dbReference type="STRING" id="1798228.SAMN05216574_1128"/>
<evidence type="ECO:0000313" key="2">
    <source>
        <dbReference type="EMBL" id="SFF34906.1"/>
    </source>
</evidence>
<accession>A0A1I2I1V7</accession>
<proteinExistence type="predicted"/>
<dbReference type="EMBL" id="FOND01000012">
    <property type="protein sequence ID" value="SFF34906.1"/>
    <property type="molecule type" value="Genomic_DNA"/>
</dbReference>
<protein>
    <recommendedName>
        <fullName evidence="1">GIY-YIG catalytic domain-containing protein</fullName>
    </recommendedName>
</protein>
<dbReference type="InterPro" id="IPR049311">
    <property type="entry name" value="GIY_YIG_cat"/>
</dbReference>
<organism evidence="2 3">
    <name type="scientific">Blastococcus tunisiensis</name>
    <dbReference type="NCBI Taxonomy" id="1798228"/>
    <lineage>
        <taxon>Bacteria</taxon>
        <taxon>Bacillati</taxon>
        <taxon>Actinomycetota</taxon>
        <taxon>Actinomycetes</taxon>
        <taxon>Geodermatophilales</taxon>
        <taxon>Geodermatophilaceae</taxon>
        <taxon>Blastococcus</taxon>
    </lineage>
</organism>
<gene>
    <name evidence="2" type="ORF">SAMN05216574_1128</name>
</gene>
<sequence length="183" mass="19783">MTDALTVAKALSGRPANAEQAQGELPRAPGLYAWWAPLGLLPRVSGPAHPSVDGLELLYIGLARNLRARVGGNHFGGPTGSSTLRRALVALLMASEGYTTRWTRTRVVPVDADEDRLTVWMREHLCVTWAEHPKPDDVESAVIKELAPPLNQVHNKAHPLHSMIATARAAYRASAGPRPQAPN</sequence>
<dbReference type="Pfam" id="PF20815">
    <property type="entry name" value="GIY_YIG_2"/>
    <property type="match status" value="1"/>
</dbReference>
<keyword evidence="3" id="KW-1185">Reference proteome</keyword>
<dbReference type="AlphaFoldDB" id="A0A1I2I1V7"/>
<dbReference type="Proteomes" id="UP000198589">
    <property type="component" value="Unassembled WGS sequence"/>
</dbReference>
<reference evidence="3" key="1">
    <citation type="submission" date="2016-10" db="EMBL/GenBank/DDBJ databases">
        <authorList>
            <person name="Varghese N."/>
            <person name="Submissions S."/>
        </authorList>
    </citation>
    <scope>NUCLEOTIDE SEQUENCE [LARGE SCALE GENOMIC DNA]</scope>
    <source>
        <strain evidence="3">DSM 46838</strain>
    </source>
</reference>
<feature type="domain" description="GIY-YIG catalytic" evidence="1">
    <location>
        <begin position="30"/>
        <end position="168"/>
    </location>
</feature>
<evidence type="ECO:0000313" key="3">
    <source>
        <dbReference type="Proteomes" id="UP000198589"/>
    </source>
</evidence>
<dbReference type="OrthoDB" id="7593365at2"/>
<evidence type="ECO:0000259" key="1">
    <source>
        <dbReference type="Pfam" id="PF20815"/>
    </source>
</evidence>
<name>A0A1I2I1V7_9ACTN</name>
<dbReference type="RefSeq" id="WP_139228896.1">
    <property type="nucleotide sequence ID" value="NZ_FOND01000012.1"/>
</dbReference>